<organism evidence="1 2">
    <name type="scientific">Falsiruegeria mediterranea M17</name>
    <dbReference type="NCBI Taxonomy" id="1200281"/>
    <lineage>
        <taxon>Bacteria</taxon>
        <taxon>Pseudomonadati</taxon>
        <taxon>Pseudomonadota</taxon>
        <taxon>Alphaproteobacteria</taxon>
        <taxon>Rhodobacterales</taxon>
        <taxon>Roseobacteraceae</taxon>
        <taxon>Falsiruegeria</taxon>
    </lineage>
</organism>
<keyword evidence="2" id="KW-1185">Reference proteome</keyword>
<evidence type="ECO:0008006" key="3">
    <source>
        <dbReference type="Google" id="ProtNLM"/>
    </source>
</evidence>
<dbReference type="Gene3D" id="2.40.10.270">
    <property type="entry name" value="Bacteriophage SPP1 head-tail adaptor protein"/>
    <property type="match status" value="1"/>
</dbReference>
<dbReference type="InterPro" id="IPR038666">
    <property type="entry name" value="SSP1_head-tail_sf"/>
</dbReference>
<evidence type="ECO:0000313" key="1">
    <source>
        <dbReference type="EMBL" id="SPJ27627.1"/>
    </source>
</evidence>
<dbReference type="NCBIfam" id="TIGR01563">
    <property type="entry name" value="gp16_SPP1"/>
    <property type="match status" value="1"/>
</dbReference>
<dbReference type="EMBL" id="ONZG01000002">
    <property type="protein sequence ID" value="SPJ27627.1"/>
    <property type="molecule type" value="Genomic_DNA"/>
</dbReference>
<name>A0A2R8C5C9_9RHOB</name>
<dbReference type="InterPro" id="IPR008767">
    <property type="entry name" value="Phage_SPP1_head-tail_adaptor"/>
</dbReference>
<gene>
    <name evidence="1" type="ORF">TRM7615_01117</name>
</gene>
<dbReference type="Proteomes" id="UP000244898">
    <property type="component" value="Unassembled WGS sequence"/>
</dbReference>
<dbReference type="RefSeq" id="WP_108785889.1">
    <property type="nucleotide sequence ID" value="NZ_ONZG01000002.1"/>
</dbReference>
<sequence>MNIGNLDSLIVLRTRQAGKNALGEPLKGFDDGPKVWAAYSPVSDGERMRGGHVEGVSAARFVVRYSASMAAITGDDRLMFDGREWQITGVKTLGRRRWIEISAWTK</sequence>
<proteinExistence type="predicted"/>
<accession>A0A2R8C5C9</accession>
<evidence type="ECO:0000313" key="2">
    <source>
        <dbReference type="Proteomes" id="UP000244898"/>
    </source>
</evidence>
<dbReference type="OrthoDB" id="7998779at2"/>
<dbReference type="AlphaFoldDB" id="A0A2R8C5C9"/>
<protein>
    <recommendedName>
        <fullName evidence="3">Phage head-tail adapter protein</fullName>
    </recommendedName>
</protein>
<reference evidence="2" key="1">
    <citation type="submission" date="2018-03" db="EMBL/GenBank/DDBJ databases">
        <authorList>
            <person name="Rodrigo-Torres L."/>
            <person name="Arahal R. D."/>
            <person name="Lucena T."/>
        </authorList>
    </citation>
    <scope>NUCLEOTIDE SEQUENCE [LARGE SCALE GENOMIC DNA]</scope>
    <source>
        <strain evidence="2">CECT 7615</strain>
    </source>
</reference>
<dbReference type="Pfam" id="PF05521">
    <property type="entry name" value="Phage_HCP"/>
    <property type="match status" value="1"/>
</dbReference>